<dbReference type="Pfam" id="PF05359">
    <property type="entry name" value="DUF748"/>
    <property type="match status" value="1"/>
</dbReference>
<feature type="compositionally biased region" description="Polar residues" evidence="2">
    <location>
        <begin position="703"/>
        <end position="712"/>
    </location>
</feature>
<dbReference type="Proteomes" id="UP000565262">
    <property type="component" value="Unassembled WGS sequence"/>
</dbReference>
<sequence>MKRFLISLVLIVLLSSLITSRWVLTPLVNYLAEPYSVSVEELRFHFWSLKADIKGISAGEGDSVLAIDNVSLDSDWRFLQGKPASADMVIGTVRVGYDGHKPAIAGKTVAQWQSLFASTEDEKNTADTDSPSTPAETSEPLAFVLNSLRIQRAHLKPEQSGWPELDFHDISLTDLDLSNPNQAAKAGLLLKTAGGEIKLSADIMPFKLDQTQSVALKLKRVRPSHNWLHYVPESYQGVLSAELKIAASVASDLTLQTEGDISVNEFAWSDPVLKASLNRFALNNMVLNIKQPLSDQKEDSAIKLSGNLLASVLKVSQEGSADKMQLDLNKLDVSALRLSLLQNKQDDLVLKVKGSMLANMLAWSDSVGEGSLERLILDNTELDFKQQLSAQQSAPEVSLNTNLQASVLKVLQGDTSDKKQLNLESLNISSVKLRLPKDKRHVFGLPVSVQASVKAGGLSLIDQDNSVQLDIFAADKLILDEQFDLASLQLEKLNIRHERLSYQLEQLLSENLSVNTEGSAPWKVAVDSLTLSGGQGVLYPTDPVSVHQGSTENASVANVGTGSEQDAEANDIVENKQTLPVDLSLKSFQLNRHQIGISSGSAEKMVAEASLNAFSMEGLAISPAKSDSVISPENSDQISIAQLGLKHFDLKAADLTYQLDQMALQQFSVAMLDKPEILLEELNVGKGRLNFLIPKQTDTSAIRTDSKSSVTGKASPEHLPVSQDISTSAGTSGLPAKLQLGKVNISRHTIIFQDNNLKEPVQTELLIEQVALERLNTAGQDAATWSLNAWLDGQSQWLFSGDFIPSPLMVTANGTQKSLNLPAISGYSQHYADIEFQQGVMDSKVALSWQENRLKGKVDFVLRRLDMSLGGPLSVKNAPLQMALSVLRDGNDNIRLPVSINKSHDELSVGTGALITEFMMSASKKGALAYLKYMLQPYGTLLTLADLGSGLLKGKGMMLEPVEFPIGVSELTTEDRNYAEKLIALMRNKKGLSLETCEKHSSVEEEELLTRLEGDKEKLQQALLDIRQSRIRSWRFIFAEAGLGDRLLSCKPDKTDKKLSFYTIKLKP</sequence>
<keyword evidence="4" id="KW-1185">Reference proteome</keyword>
<feature type="region of interest" description="Disordered" evidence="2">
    <location>
        <begin position="703"/>
        <end position="728"/>
    </location>
</feature>
<dbReference type="RefSeq" id="WP_182809546.1">
    <property type="nucleotide sequence ID" value="NZ_JACJFM010000018.1"/>
</dbReference>
<name>A0A839ISW2_9GAMM</name>
<protein>
    <submittedName>
        <fullName evidence="3">DUF748 domain-containing protein</fullName>
    </submittedName>
</protein>
<dbReference type="EMBL" id="JACJFM010000018">
    <property type="protein sequence ID" value="MBB1487770.1"/>
    <property type="molecule type" value="Genomic_DNA"/>
</dbReference>
<dbReference type="AlphaFoldDB" id="A0A839ISW2"/>
<feature type="coiled-coil region" evidence="1">
    <location>
        <begin position="1002"/>
        <end position="1029"/>
    </location>
</feature>
<reference evidence="3 4" key="1">
    <citation type="submission" date="2020-08" db="EMBL/GenBank/DDBJ databases">
        <title>Oceanospirillum sp. nov. isolated from marine sediment.</title>
        <authorList>
            <person name="Ji X."/>
        </authorList>
    </citation>
    <scope>NUCLEOTIDE SEQUENCE [LARGE SCALE GENOMIC DNA]</scope>
    <source>
        <strain evidence="3 4">D5</strain>
    </source>
</reference>
<evidence type="ECO:0000256" key="1">
    <source>
        <dbReference type="SAM" id="Coils"/>
    </source>
</evidence>
<comment type="caution">
    <text evidence="3">The sequence shown here is derived from an EMBL/GenBank/DDBJ whole genome shotgun (WGS) entry which is preliminary data.</text>
</comment>
<evidence type="ECO:0000313" key="4">
    <source>
        <dbReference type="Proteomes" id="UP000565262"/>
    </source>
</evidence>
<evidence type="ECO:0000313" key="3">
    <source>
        <dbReference type="EMBL" id="MBB1487770.1"/>
    </source>
</evidence>
<gene>
    <name evidence="3" type="ORF">H4O21_14255</name>
</gene>
<accession>A0A839ISW2</accession>
<organism evidence="3 4">
    <name type="scientific">Oceanospirillum sediminis</name>
    <dbReference type="NCBI Taxonomy" id="2760088"/>
    <lineage>
        <taxon>Bacteria</taxon>
        <taxon>Pseudomonadati</taxon>
        <taxon>Pseudomonadota</taxon>
        <taxon>Gammaproteobacteria</taxon>
        <taxon>Oceanospirillales</taxon>
        <taxon>Oceanospirillaceae</taxon>
        <taxon>Oceanospirillum</taxon>
    </lineage>
</organism>
<evidence type="ECO:0000256" key="2">
    <source>
        <dbReference type="SAM" id="MobiDB-lite"/>
    </source>
</evidence>
<proteinExistence type="predicted"/>
<keyword evidence="1" id="KW-0175">Coiled coil</keyword>
<dbReference type="InterPro" id="IPR008023">
    <property type="entry name" value="DUF748"/>
</dbReference>